<dbReference type="Pfam" id="PF02595">
    <property type="entry name" value="Gly_kinase"/>
    <property type="match status" value="1"/>
</dbReference>
<dbReference type="Gene3D" id="3.90.1510.10">
    <property type="entry name" value="Glycerate kinase, domain 2"/>
    <property type="match status" value="1"/>
</dbReference>
<gene>
    <name evidence="5" type="ORF">J2D75_08805</name>
</gene>
<evidence type="ECO:0000256" key="2">
    <source>
        <dbReference type="ARBA" id="ARBA00022679"/>
    </source>
</evidence>
<dbReference type="SUPFAM" id="SSF110738">
    <property type="entry name" value="Glycerate kinase I"/>
    <property type="match status" value="1"/>
</dbReference>
<dbReference type="InterPro" id="IPR018197">
    <property type="entry name" value="Glycerate_kinase_RE-like"/>
</dbReference>
<keyword evidence="3 4" id="KW-0418">Kinase</keyword>
<comment type="caution">
    <text evidence="5">The sequence shown here is derived from an EMBL/GenBank/DDBJ whole genome shotgun (WGS) entry which is preliminary data.</text>
</comment>
<accession>A0ABS3LMH5</accession>
<dbReference type="PIRSF" id="PIRSF006078">
    <property type="entry name" value="GlxK"/>
    <property type="match status" value="1"/>
</dbReference>
<name>A0ABS3LMH5_9PROT</name>
<dbReference type="NCBIfam" id="TIGR00045">
    <property type="entry name" value="glycerate kinase"/>
    <property type="match status" value="1"/>
</dbReference>
<dbReference type="PANTHER" id="PTHR21599:SF0">
    <property type="entry name" value="GLYCERATE KINASE"/>
    <property type="match status" value="1"/>
</dbReference>
<evidence type="ECO:0000256" key="3">
    <source>
        <dbReference type="ARBA" id="ARBA00022777"/>
    </source>
</evidence>
<reference evidence="5 6" key="1">
    <citation type="submission" date="2021-03" db="EMBL/GenBank/DDBJ databases">
        <title>The complete genome sequence of Acetobacter suratthaniensis TBRC 1719.</title>
        <authorList>
            <person name="Charoenyingcharoen P."/>
            <person name="Yukphan P."/>
        </authorList>
    </citation>
    <scope>NUCLEOTIDE SEQUENCE [LARGE SCALE GENOMIC DNA]</scope>
    <source>
        <strain evidence="5 6">TBRC 1719</strain>
    </source>
</reference>
<protein>
    <submittedName>
        <fullName evidence="5">Glycerate kinase</fullName>
    </submittedName>
</protein>
<dbReference type="InterPro" id="IPR018193">
    <property type="entry name" value="Glyc_kinase_flavodox-like_fold"/>
</dbReference>
<dbReference type="Gene3D" id="3.40.50.10350">
    <property type="entry name" value="Glycerate kinase, domain 1"/>
    <property type="match status" value="1"/>
</dbReference>
<dbReference type="PANTHER" id="PTHR21599">
    <property type="entry name" value="GLYCERATE KINASE"/>
    <property type="match status" value="1"/>
</dbReference>
<keyword evidence="6" id="KW-1185">Reference proteome</keyword>
<sequence length="387" mass="39306">MKIVVVCDSFKESLSSLAVADEIEAGFRAVFPALECISLPVADGGEGTVDALVQATAGQFLHHDVTGPMGERVRARYGVLGDGRTAVIEMAAAAGLDLVPRAARDPRIATTFGLGQLILHALDGGCRRFILGLGGSATNDGGAGMAQALGVRLLDENGQELPRGGAALQALARIDASALDTRLAESVFEIACDVDNPLTGEHGASAVFGPQKGATPDMVALLDTALFRFGQALETHGGVSIMTAPGAGAAGGLGAGASVFLRATLRPGVDIVLDALALDTALVGADLVITGEGRLDSQTVRGKTPVGVARFARQHGVPVIALAGALGAGYEAVYEHGISAVFSVVNRPCLLEEALAEARPNIRGTARNIAALLALSASASASTARVY</sequence>
<dbReference type="EMBL" id="JAFVMG010000008">
    <property type="protein sequence ID" value="MBO1328576.1"/>
    <property type="molecule type" value="Genomic_DNA"/>
</dbReference>
<evidence type="ECO:0000313" key="6">
    <source>
        <dbReference type="Proteomes" id="UP000664399"/>
    </source>
</evidence>
<organism evidence="5 6">
    <name type="scientific">Acetobacter suratthaniensis</name>
    <dbReference type="NCBI Taxonomy" id="1502841"/>
    <lineage>
        <taxon>Bacteria</taxon>
        <taxon>Pseudomonadati</taxon>
        <taxon>Pseudomonadota</taxon>
        <taxon>Alphaproteobacteria</taxon>
        <taxon>Acetobacterales</taxon>
        <taxon>Acetobacteraceae</taxon>
        <taxon>Acetobacter</taxon>
    </lineage>
</organism>
<proteinExistence type="inferred from homology"/>
<dbReference type="GO" id="GO:0016301">
    <property type="term" value="F:kinase activity"/>
    <property type="evidence" value="ECO:0007669"/>
    <property type="project" value="UniProtKB-KW"/>
</dbReference>
<evidence type="ECO:0000256" key="1">
    <source>
        <dbReference type="ARBA" id="ARBA00006284"/>
    </source>
</evidence>
<evidence type="ECO:0000256" key="4">
    <source>
        <dbReference type="PIRNR" id="PIRNR006078"/>
    </source>
</evidence>
<dbReference type="InterPro" id="IPR036129">
    <property type="entry name" value="Glycerate_kinase_sf"/>
</dbReference>
<evidence type="ECO:0000313" key="5">
    <source>
        <dbReference type="EMBL" id="MBO1328576.1"/>
    </source>
</evidence>
<dbReference type="RefSeq" id="WP_207854412.1">
    <property type="nucleotide sequence ID" value="NZ_JAFVMG010000008.1"/>
</dbReference>
<keyword evidence="2 4" id="KW-0808">Transferase</keyword>
<comment type="similarity">
    <text evidence="1 4">Belongs to the glycerate kinase type-1 family.</text>
</comment>
<dbReference type="Proteomes" id="UP000664399">
    <property type="component" value="Unassembled WGS sequence"/>
</dbReference>
<dbReference type="InterPro" id="IPR004381">
    <property type="entry name" value="Glycerate_kinase"/>
</dbReference>